<evidence type="ECO:0000256" key="1">
    <source>
        <dbReference type="ARBA" id="ARBA00004442"/>
    </source>
</evidence>
<keyword evidence="10" id="KW-1185">Reference proteome</keyword>
<evidence type="ECO:0000256" key="5">
    <source>
        <dbReference type="ARBA" id="ARBA00022692"/>
    </source>
</evidence>
<evidence type="ECO:0000256" key="6">
    <source>
        <dbReference type="ARBA" id="ARBA00023136"/>
    </source>
</evidence>
<keyword evidence="5" id="KW-0812">Transmembrane</keyword>
<dbReference type="Proteomes" id="UP001297581">
    <property type="component" value="Unassembled WGS sequence"/>
</dbReference>
<comment type="subcellular location">
    <subcellularLocation>
        <location evidence="1">Cell outer membrane</location>
    </subcellularLocation>
</comment>
<dbReference type="InterPro" id="IPR051906">
    <property type="entry name" value="TolC-like"/>
</dbReference>
<evidence type="ECO:0000313" key="9">
    <source>
        <dbReference type="EMBL" id="MCH4295865.1"/>
    </source>
</evidence>
<dbReference type="AlphaFoldDB" id="A0AAJ1FCE3"/>
<organism evidence="9 10">
    <name type="scientific">Shewanella zhuhaiensis</name>
    <dbReference type="NCBI Taxonomy" id="2919576"/>
    <lineage>
        <taxon>Bacteria</taxon>
        <taxon>Pseudomonadati</taxon>
        <taxon>Pseudomonadota</taxon>
        <taxon>Gammaproteobacteria</taxon>
        <taxon>Alteromonadales</taxon>
        <taxon>Shewanellaceae</taxon>
        <taxon>Shewanella</taxon>
    </lineage>
</organism>
<dbReference type="Gene3D" id="1.20.1600.10">
    <property type="entry name" value="Outer membrane efflux proteins (OEP)"/>
    <property type="match status" value="1"/>
</dbReference>
<dbReference type="RefSeq" id="WP_240591983.1">
    <property type="nucleotide sequence ID" value="NZ_JAKUDL010000006.1"/>
</dbReference>
<evidence type="ECO:0000256" key="7">
    <source>
        <dbReference type="ARBA" id="ARBA00023237"/>
    </source>
</evidence>
<keyword evidence="7" id="KW-0998">Cell outer membrane</keyword>
<dbReference type="PANTHER" id="PTHR30026">
    <property type="entry name" value="OUTER MEMBRANE PROTEIN TOLC"/>
    <property type="match status" value="1"/>
</dbReference>
<feature type="coiled-coil region" evidence="8">
    <location>
        <begin position="428"/>
        <end position="462"/>
    </location>
</feature>
<evidence type="ECO:0000256" key="4">
    <source>
        <dbReference type="ARBA" id="ARBA00022452"/>
    </source>
</evidence>
<dbReference type="GO" id="GO:0009279">
    <property type="term" value="C:cell outer membrane"/>
    <property type="evidence" value="ECO:0007669"/>
    <property type="project" value="UniProtKB-SubCell"/>
</dbReference>
<dbReference type="SUPFAM" id="SSF56954">
    <property type="entry name" value="Outer membrane efflux proteins (OEP)"/>
    <property type="match status" value="1"/>
</dbReference>
<gene>
    <name evidence="9" type="ORF">MJ923_16285</name>
</gene>
<evidence type="ECO:0000256" key="8">
    <source>
        <dbReference type="SAM" id="Coils"/>
    </source>
</evidence>
<dbReference type="EMBL" id="JAKUDL010000006">
    <property type="protein sequence ID" value="MCH4295865.1"/>
    <property type="molecule type" value="Genomic_DNA"/>
</dbReference>
<name>A0AAJ1FCE3_9GAMM</name>
<evidence type="ECO:0000256" key="2">
    <source>
        <dbReference type="ARBA" id="ARBA00007613"/>
    </source>
</evidence>
<reference evidence="9 10" key="1">
    <citation type="submission" date="2022-02" db="EMBL/GenBank/DDBJ databases">
        <title>The genome sequence of Shewanella sp. 3B26.</title>
        <authorList>
            <person name="Du J."/>
        </authorList>
    </citation>
    <scope>NUCLEOTIDE SEQUENCE [LARGE SCALE GENOMIC DNA]</scope>
    <source>
        <strain evidence="9 10">3B26</strain>
    </source>
</reference>
<evidence type="ECO:0000313" key="10">
    <source>
        <dbReference type="Proteomes" id="UP001297581"/>
    </source>
</evidence>
<dbReference type="GO" id="GO:0015562">
    <property type="term" value="F:efflux transmembrane transporter activity"/>
    <property type="evidence" value="ECO:0007669"/>
    <property type="project" value="InterPro"/>
</dbReference>
<accession>A0AAJ1FCE3</accession>
<sequence length="531" mass="58181">MKPIITLLRKPNMVCLSRQTAPGASGVSSAFDAAVAANARAIQGSDALTTAISAGPVPVASSAGRTFMPGLLTALSLAFFAALPSFAHAQSFDEAWQQLQQVSDKLAASSAKVDRARAERDAGEDMNLPELSLNGSYTRLEKPLEMDLRDLNPLASLDPSTLPPALGAALGSIPGELFITPFTEQDIFRASLSAMWPIYTGGRISAAQGIHEAHLAEEQQQRELTRRELFTTLVDRYYGVMVAAELARTQDKLVVSLEKHVEHAKKLEAQGQIAKVERLNAEVALDNARVQASSSRRQYEITELALRSLLKSDPAPSSPLFISSREPSLPYLAELTQKGHPALKLLDAKESQANGLIEVERGAYKPTVFLYGNYTLYEDDSLFAKMEPDWMLGVGFKMPLLARDGRSGKVEAARSALLQARHTKAQTREDLSLLLEQSYRQLKQAEEEYRALASSRELALENLRLRELAFNQGMSTSIERVDAELKLTAVDTQQLGAKFRYVQAYARLMAISGQLDEFVGQTKQVAMGDQQ</sequence>
<protein>
    <submittedName>
        <fullName evidence="9">TolC family protein</fullName>
    </submittedName>
</protein>
<keyword evidence="6" id="KW-0472">Membrane</keyword>
<keyword evidence="4" id="KW-1134">Transmembrane beta strand</keyword>
<dbReference type="GO" id="GO:0015288">
    <property type="term" value="F:porin activity"/>
    <property type="evidence" value="ECO:0007669"/>
    <property type="project" value="TreeGrafter"/>
</dbReference>
<dbReference type="GO" id="GO:1990281">
    <property type="term" value="C:efflux pump complex"/>
    <property type="evidence" value="ECO:0007669"/>
    <property type="project" value="TreeGrafter"/>
</dbReference>
<comment type="similarity">
    <text evidence="2">Belongs to the outer membrane factor (OMF) (TC 1.B.17) family.</text>
</comment>
<dbReference type="PANTHER" id="PTHR30026:SF5">
    <property type="entry name" value="ABC-TYPE EFFLUX SYSTEM SECRETIN COMPONENT"/>
    <property type="match status" value="1"/>
</dbReference>
<keyword evidence="3" id="KW-0813">Transport</keyword>
<dbReference type="InterPro" id="IPR003423">
    <property type="entry name" value="OMP_efflux"/>
</dbReference>
<evidence type="ECO:0000256" key="3">
    <source>
        <dbReference type="ARBA" id="ARBA00022448"/>
    </source>
</evidence>
<dbReference type="Pfam" id="PF02321">
    <property type="entry name" value="OEP"/>
    <property type="match status" value="2"/>
</dbReference>
<keyword evidence="8" id="KW-0175">Coiled coil</keyword>
<comment type="caution">
    <text evidence="9">The sequence shown here is derived from an EMBL/GenBank/DDBJ whole genome shotgun (WGS) entry which is preliminary data.</text>
</comment>
<proteinExistence type="inferred from homology"/>